<dbReference type="Proteomes" id="UP000286773">
    <property type="component" value="Unassembled WGS sequence"/>
</dbReference>
<dbReference type="RefSeq" id="WP_126814465.1">
    <property type="nucleotide sequence ID" value="NZ_NGKC01000015.1"/>
</dbReference>
<dbReference type="Pfam" id="PF00005">
    <property type="entry name" value="ABC_tran"/>
    <property type="match status" value="1"/>
</dbReference>
<sequence length="297" mass="32741">MIDITGVTKTFRGKPAVKNVSLSLADEECVGLIGPNGAGKTTLLKMLVDIIRADTGTIMIDGRPVAACKNDIGYLGQTPAFHGWLTGEDALIFSGNLSGLAGSVLQHRVTEVLHQVGLWDNRKRQVSHFSGGMKQRLGIAQAILHNPRFLVLDEPLSALDPIGRREVIHILTELKQTATIILSTHILNDAHELCERFCLMKKGQIIRDISSADFLERNGSNTIFIEFSGDVKQVLAHLSQLPFVVSAAPYERGVTVVLQEPLFKHQLLTVLLSEKIDLFKFEVTQDSLEDIFLKEVL</sequence>
<dbReference type="OrthoDB" id="9804819at2"/>
<dbReference type="GO" id="GO:0005524">
    <property type="term" value="F:ATP binding"/>
    <property type="evidence" value="ECO:0007669"/>
    <property type="project" value="UniProtKB-KW"/>
</dbReference>
<keyword evidence="2" id="KW-0813">Transport</keyword>
<dbReference type="GO" id="GO:0016887">
    <property type="term" value="F:ATP hydrolysis activity"/>
    <property type="evidence" value="ECO:0007669"/>
    <property type="project" value="InterPro"/>
</dbReference>
<dbReference type="PANTHER" id="PTHR43335">
    <property type="entry name" value="ABC TRANSPORTER, ATP-BINDING PROTEIN"/>
    <property type="match status" value="1"/>
</dbReference>
<protein>
    <recommendedName>
        <fullName evidence="5">ABC transporter domain-containing protein</fullName>
    </recommendedName>
</protein>
<comment type="similarity">
    <text evidence="1">Belongs to the ABC transporter superfamily.</text>
</comment>
<dbReference type="SMART" id="SM00382">
    <property type="entry name" value="AAA"/>
    <property type="match status" value="1"/>
</dbReference>
<evidence type="ECO:0000256" key="4">
    <source>
        <dbReference type="ARBA" id="ARBA00022840"/>
    </source>
</evidence>
<dbReference type="InterPro" id="IPR017871">
    <property type="entry name" value="ABC_transporter-like_CS"/>
</dbReference>
<evidence type="ECO:0000259" key="5">
    <source>
        <dbReference type="PROSITE" id="PS50893"/>
    </source>
</evidence>
<keyword evidence="4" id="KW-0067">ATP-binding</keyword>
<dbReference type="AlphaFoldDB" id="A0A430APU6"/>
<dbReference type="InterPro" id="IPR003593">
    <property type="entry name" value="AAA+_ATPase"/>
</dbReference>
<dbReference type="EMBL" id="NGKC01000015">
    <property type="protein sequence ID" value="RSU09917.1"/>
    <property type="molecule type" value="Genomic_DNA"/>
</dbReference>
<evidence type="ECO:0000313" key="7">
    <source>
        <dbReference type="Proteomes" id="UP000286773"/>
    </source>
</evidence>
<dbReference type="CDD" id="cd03230">
    <property type="entry name" value="ABC_DR_subfamily_A"/>
    <property type="match status" value="1"/>
</dbReference>
<keyword evidence="7" id="KW-1185">Reference proteome</keyword>
<evidence type="ECO:0000256" key="2">
    <source>
        <dbReference type="ARBA" id="ARBA00022448"/>
    </source>
</evidence>
<dbReference type="Gene3D" id="3.40.50.300">
    <property type="entry name" value="P-loop containing nucleotide triphosphate hydrolases"/>
    <property type="match status" value="1"/>
</dbReference>
<feature type="domain" description="ABC transporter" evidence="5">
    <location>
        <begin position="2"/>
        <end position="227"/>
    </location>
</feature>
<evidence type="ECO:0000256" key="3">
    <source>
        <dbReference type="ARBA" id="ARBA00022741"/>
    </source>
</evidence>
<dbReference type="SUPFAM" id="SSF52540">
    <property type="entry name" value="P-loop containing nucleoside triphosphate hydrolases"/>
    <property type="match status" value="1"/>
</dbReference>
<dbReference type="PROSITE" id="PS00211">
    <property type="entry name" value="ABC_TRANSPORTER_1"/>
    <property type="match status" value="1"/>
</dbReference>
<name>A0A430APU6_9ENTE</name>
<keyword evidence="3" id="KW-0547">Nucleotide-binding</keyword>
<dbReference type="PANTHER" id="PTHR43335:SF11">
    <property type="entry name" value="ABC TRANSPORTER RELATED"/>
    <property type="match status" value="1"/>
</dbReference>
<dbReference type="PROSITE" id="PS50893">
    <property type="entry name" value="ABC_TRANSPORTER_2"/>
    <property type="match status" value="1"/>
</dbReference>
<dbReference type="InterPro" id="IPR027417">
    <property type="entry name" value="P-loop_NTPase"/>
</dbReference>
<dbReference type="InterPro" id="IPR003439">
    <property type="entry name" value="ABC_transporter-like_ATP-bd"/>
</dbReference>
<comment type="caution">
    <text evidence="6">The sequence shown here is derived from an EMBL/GenBank/DDBJ whole genome shotgun (WGS) entry which is preliminary data.</text>
</comment>
<reference evidence="6 7" key="1">
    <citation type="submission" date="2017-05" db="EMBL/GenBank/DDBJ databases">
        <title>Vagococcus spp. assemblies.</title>
        <authorList>
            <person name="Gulvik C.A."/>
        </authorList>
    </citation>
    <scope>NUCLEOTIDE SEQUENCE [LARGE SCALE GENOMIC DNA]</scope>
    <source>
        <strain evidence="6 7">LMG 24798</strain>
    </source>
</reference>
<gene>
    <name evidence="6" type="ORF">CBF27_11495</name>
</gene>
<proteinExistence type="inferred from homology"/>
<evidence type="ECO:0000256" key="1">
    <source>
        <dbReference type="ARBA" id="ARBA00005417"/>
    </source>
</evidence>
<accession>A0A430APU6</accession>
<evidence type="ECO:0000313" key="6">
    <source>
        <dbReference type="EMBL" id="RSU09917.1"/>
    </source>
</evidence>
<organism evidence="6 7">
    <name type="scientific">Vagococcus acidifermentans</name>
    <dbReference type="NCBI Taxonomy" id="564710"/>
    <lineage>
        <taxon>Bacteria</taxon>
        <taxon>Bacillati</taxon>
        <taxon>Bacillota</taxon>
        <taxon>Bacilli</taxon>
        <taxon>Lactobacillales</taxon>
        <taxon>Enterococcaceae</taxon>
        <taxon>Vagococcus</taxon>
    </lineage>
</organism>